<dbReference type="EMBL" id="JANEYF010002561">
    <property type="protein sequence ID" value="KAJ8944890.1"/>
    <property type="molecule type" value="Genomic_DNA"/>
</dbReference>
<proteinExistence type="predicted"/>
<reference evidence="2" key="1">
    <citation type="journal article" date="2023" name="Insect Mol. Biol.">
        <title>Genome sequencing provides insights into the evolution of gene families encoding plant cell wall-degrading enzymes in longhorned beetles.</title>
        <authorList>
            <person name="Shin N.R."/>
            <person name="Okamura Y."/>
            <person name="Kirsch R."/>
            <person name="Pauchet Y."/>
        </authorList>
    </citation>
    <scope>NUCLEOTIDE SEQUENCE</scope>
    <source>
        <strain evidence="2">RBIC_L_NR</strain>
    </source>
</reference>
<organism evidence="2 3">
    <name type="scientific">Rhamnusium bicolor</name>
    <dbReference type="NCBI Taxonomy" id="1586634"/>
    <lineage>
        <taxon>Eukaryota</taxon>
        <taxon>Metazoa</taxon>
        <taxon>Ecdysozoa</taxon>
        <taxon>Arthropoda</taxon>
        <taxon>Hexapoda</taxon>
        <taxon>Insecta</taxon>
        <taxon>Pterygota</taxon>
        <taxon>Neoptera</taxon>
        <taxon>Endopterygota</taxon>
        <taxon>Coleoptera</taxon>
        <taxon>Polyphaga</taxon>
        <taxon>Cucujiformia</taxon>
        <taxon>Chrysomeloidea</taxon>
        <taxon>Cerambycidae</taxon>
        <taxon>Lepturinae</taxon>
        <taxon>Rhagiini</taxon>
        <taxon>Rhamnusium</taxon>
    </lineage>
</organism>
<keyword evidence="1" id="KW-0732">Signal</keyword>
<dbReference type="InterPro" id="IPR038602">
    <property type="entry name" value="Mite_allergen_7_sf"/>
</dbReference>
<comment type="caution">
    <text evidence="2">The sequence shown here is derived from an EMBL/GenBank/DDBJ whole genome shotgun (WGS) entry which is preliminary data.</text>
</comment>
<dbReference type="Gene3D" id="3.15.10.50">
    <property type="match status" value="1"/>
</dbReference>
<name>A0AAV8Y0K8_9CUCU</name>
<feature type="chain" id="PRO_5043922567" evidence="1">
    <location>
        <begin position="17"/>
        <end position="230"/>
    </location>
</feature>
<dbReference type="Proteomes" id="UP001162156">
    <property type="component" value="Unassembled WGS sequence"/>
</dbReference>
<sequence>MKIFILLATVLSLSLANQINNVNNLDLENLTFDLDHELVNEFLVKYDEAEQLGAEAGITAVINKYADKIFANIQNFSVSHELDPVDLGNVSQKFLTASIKLTDGLLYGISSINRTSDVVVTYRSSKKELEIELPIVFSNLNMKILIVLATILSYTFAIENFDLTSLDFKKARFDLDQEFADKFIEKFEEAKLGGGDESKIIAVIDEYADQIFWKPSNISVGGRSGSHKPG</sequence>
<keyword evidence="3" id="KW-1185">Reference proteome</keyword>
<accession>A0AAV8Y0K8</accession>
<feature type="signal peptide" evidence="1">
    <location>
        <begin position="1"/>
        <end position="16"/>
    </location>
</feature>
<dbReference type="AlphaFoldDB" id="A0AAV8Y0K8"/>
<gene>
    <name evidence="2" type="ORF">NQ314_009346</name>
</gene>
<protein>
    <submittedName>
        <fullName evidence="2">Uncharacterized protein</fullName>
    </submittedName>
</protein>
<evidence type="ECO:0000313" key="3">
    <source>
        <dbReference type="Proteomes" id="UP001162156"/>
    </source>
</evidence>
<evidence type="ECO:0000256" key="1">
    <source>
        <dbReference type="SAM" id="SignalP"/>
    </source>
</evidence>
<evidence type="ECO:0000313" key="2">
    <source>
        <dbReference type="EMBL" id="KAJ8944890.1"/>
    </source>
</evidence>